<sequence length="57" mass="6380">MTPASAWPRDRGPETGRFGMWHSDDSAASLADATAYSRLSRRRHIDLKRSTSCLCRA</sequence>
<reference evidence="2 3" key="1">
    <citation type="submission" date="2024-06" db="EMBL/GenBank/DDBJ databases">
        <title>The Natural Products Discovery Center: Release of the First 8490 Sequenced Strains for Exploring Actinobacteria Biosynthetic Diversity.</title>
        <authorList>
            <person name="Kalkreuter E."/>
            <person name="Kautsar S.A."/>
            <person name="Yang D."/>
            <person name="Bader C.D."/>
            <person name="Teijaro C.N."/>
            <person name="Fluegel L."/>
            <person name="Davis C.M."/>
            <person name="Simpson J.R."/>
            <person name="Lauterbach L."/>
            <person name="Steele A.D."/>
            <person name="Gui C."/>
            <person name="Meng S."/>
            <person name="Li G."/>
            <person name="Viehrig K."/>
            <person name="Ye F."/>
            <person name="Su P."/>
            <person name="Kiefer A.F."/>
            <person name="Nichols A."/>
            <person name="Cepeda A.J."/>
            <person name="Yan W."/>
            <person name="Fan B."/>
            <person name="Jiang Y."/>
            <person name="Adhikari A."/>
            <person name="Zheng C.-J."/>
            <person name="Schuster L."/>
            <person name="Cowan T.M."/>
            <person name="Smanski M.J."/>
            <person name="Chevrette M.G."/>
            <person name="De Carvalho L.P.S."/>
            <person name="Shen B."/>
        </authorList>
    </citation>
    <scope>NUCLEOTIDE SEQUENCE [LARGE SCALE GENOMIC DNA]</scope>
    <source>
        <strain evidence="2 3">NPDC001694</strain>
    </source>
</reference>
<feature type="region of interest" description="Disordered" evidence="1">
    <location>
        <begin position="1"/>
        <end position="20"/>
    </location>
</feature>
<keyword evidence="3" id="KW-1185">Reference proteome</keyword>
<protein>
    <submittedName>
        <fullName evidence="2">Leader peptide</fullName>
    </submittedName>
</protein>
<evidence type="ECO:0000313" key="3">
    <source>
        <dbReference type="Proteomes" id="UP001490365"/>
    </source>
</evidence>
<dbReference type="EMBL" id="JBEOZM010000021">
    <property type="protein sequence ID" value="MER6272357.1"/>
    <property type="molecule type" value="Genomic_DNA"/>
</dbReference>
<name>A0ABV1TQW1_9ACTN</name>
<dbReference type="RefSeq" id="WP_351960675.1">
    <property type="nucleotide sequence ID" value="NZ_JBEOZM010000021.1"/>
</dbReference>
<dbReference type="Proteomes" id="UP001490365">
    <property type="component" value="Unassembled WGS sequence"/>
</dbReference>
<proteinExistence type="predicted"/>
<dbReference type="NCBIfam" id="NF042934">
    <property type="entry name" value="cis_reg_atten"/>
    <property type="match status" value="1"/>
</dbReference>
<organism evidence="2 3">
    <name type="scientific">Streptomyces sp. 900105755</name>
    <dbReference type="NCBI Taxonomy" id="3154389"/>
    <lineage>
        <taxon>Bacteria</taxon>
        <taxon>Bacillati</taxon>
        <taxon>Actinomycetota</taxon>
        <taxon>Actinomycetes</taxon>
        <taxon>Kitasatosporales</taxon>
        <taxon>Streptomycetaceae</taxon>
        <taxon>Streptomyces</taxon>
    </lineage>
</organism>
<accession>A0ABV1TQW1</accession>
<evidence type="ECO:0000256" key="1">
    <source>
        <dbReference type="SAM" id="MobiDB-lite"/>
    </source>
</evidence>
<gene>
    <name evidence="2" type="ORF">ABT211_34505</name>
</gene>
<dbReference type="InterPro" id="IPR049979">
    <property type="entry name" value="Cys_resp_CS_actino"/>
</dbReference>
<evidence type="ECO:0000313" key="2">
    <source>
        <dbReference type="EMBL" id="MER6272357.1"/>
    </source>
</evidence>
<comment type="caution">
    <text evidence="2">The sequence shown here is derived from an EMBL/GenBank/DDBJ whole genome shotgun (WGS) entry which is preliminary data.</text>
</comment>